<reference evidence="2" key="1">
    <citation type="submission" date="2021-02" db="EMBL/GenBank/DDBJ databases">
        <title>Genome-Resolved Metagenomics of a Microbial Community Performing Photosynthetic Biological Nutrient Removal.</title>
        <authorList>
            <person name="Mcdaniel E.A."/>
        </authorList>
    </citation>
    <scope>NUCLEOTIDE SEQUENCE</scope>
    <source>
        <strain evidence="2">UWPOB_OBS1</strain>
    </source>
</reference>
<dbReference type="Proteomes" id="UP000664277">
    <property type="component" value="Unassembled WGS sequence"/>
</dbReference>
<accession>A0A8J7TJS6</accession>
<evidence type="ECO:0000313" key="2">
    <source>
        <dbReference type="EMBL" id="MBN8658960.1"/>
    </source>
</evidence>
<organism evidence="2 3">
    <name type="scientific">Candidatus Obscuribacter phosphatis</name>
    <dbReference type="NCBI Taxonomy" id="1906157"/>
    <lineage>
        <taxon>Bacteria</taxon>
        <taxon>Bacillati</taxon>
        <taxon>Candidatus Melainabacteria</taxon>
        <taxon>Candidatus Obscuribacterales</taxon>
        <taxon>Candidatus Obscuribacteraceae</taxon>
        <taxon>Candidatus Obscuribacter</taxon>
    </lineage>
</organism>
<protein>
    <submittedName>
        <fullName evidence="2">Toxin-antitoxin system HicB family antitoxin</fullName>
    </submittedName>
</protein>
<name>A0A8J7TJS6_9BACT</name>
<dbReference type="EMBL" id="JAFLCK010000001">
    <property type="protein sequence ID" value="MBN8658960.1"/>
    <property type="molecule type" value="Genomic_DNA"/>
</dbReference>
<sequence length="110" mass="11567">MAGAAKKAGGKAKPKAAKSAKPAKVATKRLGGGRKLGRKAPAKHTTKAKAPSASRGGDEDYMKFSGKFTVRLPKSLHKALVDRAEREGVSLNLFVTNALSRTVALPSKKR</sequence>
<dbReference type="InterPro" id="IPR013321">
    <property type="entry name" value="Arc_rbn_hlx_hlx"/>
</dbReference>
<dbReference type="InterPro" id="IPR010985">
    <property type="entry name" value="Ribbon_hlx_hlx"/>
</dbReference>
<feature type="compositionally biased region" description="Basic residues" evidence="1">
    <location>
        <begin position="8"/>
        <end position="18"/>
    </location>
</feature>
<comment type="caution">
    <text evidence="2">The sequence shown here is derived from an EMBL/GenBank/DDBJ whole genome shotgun (WGS) entry which is preliminary data.</text>
</comment>
<dbReference type="Pfam" id="PF05534">
    <property type="entry name" value="HicB"/>
    <property type="match status" value="1"/>
</dbReference>
<dbReference type="Gene3D" id="1.10.1220.10">
    <property type="entry name" value="Met repressor-like"/>
    <property type="match status" value="1"/>
</dbReference>
<evidence type="ECO:0000256" key="1">
    <source>
        <dbReference type="SAM" id="MobiDB-lite"/>
    </source>
</evidence>
<gene>
    <name evidence="2" type="ORF">J0M35_01250</name>
</gene>
<evidence type="ECO:0000313" key="3">
    <source>
        <dbReference type="Proteomes" id="UP000664277"/>
    </source>
</evidence>
<dbReference type="AlphaFoldDB" id="A0A8J7TJS6"/>
<proteinExistence type="predicted"/>
<dbReference type="InterPro" id="IPR008651">
    <property type="entry name" value="Uncharacterised_HicB"/>
</dbReference>
<dbReference type="GO" id="GO:0006355">
    <property type="term" value="P:regulation of DNA-templated transcription"/>
    <property type="evidence" value="ECO:0007669"/>
    <property type="project" value="InterPro"/>
</dbReference>
<feature type="compositionally biased region" description="Basic residues" evidence="1">
    <location>
        <begin position="31"/>
        <end position="47"/>
    </location>
</feature>
<dbReference type="SUPFAM" id="SSF47598">
    <property type="entry name" value="Ribbon-helix-helix"/>
    <property type="match status" value="1"/>
</dbReference>
<feature type="region of interest" description="Disordered" evidence="1">
    <location>
        <begin position="1"/>
        <end position="59"/>
    </location>
</feature>